<sequence>MTEPTVDTPIRDAIFEHEMFGAGNTNSGYLLEGIRHVEATWVFSPAELADELSCMAEEGLVLRRDGFGGDIREYWEATRAGQIARELRWQQCKRRHPALVSRTAPVEDLVIAVIASGGDDCDTLASGGLVAGALGIYLSRLGETVCSTTLDALVVRGLVRRDDEDLLGWPFRLMLTADGRRLYAHDVVPRLGLQPPATILAPIEPERLPFDNLGLDPTLADNLRYRWEEAGRCAGARAWLAATALYASILEVVLPDWLGRDIERANAARAAPQDRQQRVLPLADWSLAALIKVTTELGYIDESLGRHAQALRESRNLIHPDRQIRERSTPDGDLAAISHRVARAVLDALARATPARGAPLSTKDFP</sequence>
<dbReference type="RefSeq" id="WP_172164821.1">
    <property type="nucleotide sequence ID" value="NZ_WOEZ01000066.1"/>
</dbReference>
<dbReference type="Proteomes" id="UP000655523">
    <property type="component" value="Unassembled WGS sequence"/>
</dbReference>
<evidence type="ECO:0000313" key="2">
    <source>
        <dbReference type="Proteomes" id="UP000655523"/>
    </source>
</evidence>
<dbReference type="AlphaFoldDB" id="A0A972NN40"/>
<keyword evidence="2" id="KW-1185">Reference proteome</keyword>
<protein>
    <submittedName>
        <fullName evidence="1">Uncharacterized protein</fullName>
    </submittedName>
</protein>
<gene>
    <name evidence="1" type="ORF">GNZ13_13475</name>
</gene>
<evidence type="ECO:0000313" key="1">
    <source>
        <dbReference type="EMBL" id="NPT55584.1"/>
    </source>
</evidence>
<accession>A0A972NN40</accession>
<name>A0A972NN40_9BURK</name>
<dbReference type="EMBL" id="WOEZ01000066">
    <property type="protein sequence ID" value="NPT55584.1"/>
    <property type="molecule type" value="Genomic_DNA"/>
</dbReference>
<organism evidence="1 2">
    <name type="scientific">Paraburkholderia elongata</name>
    <dbReference type="NCBI Taxonomy" id="2675747"/>
    <lineage>
        <taxon>Bacteria</taxon>
        <taxon>Pseudomonadati</taxon>
        <taxon>Pseudomonadota</taxon>
        <taxon>Betaproteobacteria</taxon>
        <taxon>Burkholderiales</taxon>
        <taxon>Burkholderiaceae</taxon>
        <taxon>Paraburkholderia</taxon>
    </lineage>
</organism>
<comment type="caution">
    <text evidence="1">The sequence shown here is derived from an EMBL/GenBank/DDBJ whole genome shotgun (WGS) entry which is preliminary data.</text>
</comment>
<proteinExistence type="predicted"/>
<reference evidence="1 2" key="1">
    <citation type="submission" date="2019-11" db="EMBL/GenBank/DDBJ databases">
        <title>Metabolism of dissolved organic matter in forest soils.</title>
        <authorList>
            <person name="Cyle K.T."/>
            <person name="Wilhelm R.C."/>
            <person name="Martinez C.E."/>
        </authorList>
    </citation>
    <scope>NUCLEOTIDE SEQUENCE [LARGE SCALE GENOMIC DNA]</scope>
    <source>
        <strain evidence="1 2">5N</strain>
    </source>
</reference>